<sequence length="156" mass="17160">MIGHLIQTRGGPKNLDQTCLFDLGDKDSKFVGSRQWIGSFELSLCLDKLLDVQSRIVSVNSGADMAETARQLMHHFENNGAPVMIGGGMLAHTILGVDYNTSSGSCNFLILDPHYTGEENLKTILSKGWCGWKPLSFWDKNSFYNLLLPITPPSGV</sequence>
<reference evidence="4 5" key="2">
    <citation type="journal article" date="2019" name="G3 (Bethesda)">
        <title>Hybrid Assembly of the Genome of the Entomopathogenic Nematode Steinernema carpocapsae Identifies the X-Chromosome.</title>
        <authorList>
            <person name="Serra L."/>
            <person name="Macchietto M."/>
            <person name="Macias-Munoz A."/>
            <person name="McGill C.J."/>
            <person name="Rodriguez I.M."/>
            <person name="Rodriguez B."/>
            <person name="Murad R."/>
            <person name="Mortazavi A."/>
        </authorList>
    </citation>
    <scope>NUCLEOTIDE SEQUENCE [LARGE SCALE GENOMIC DNA]</scope>
    <source>
        <strain evidence="4 5">ALL</strain>
    </source>
</reference>
<evidence type="ECO:0000313" key="5">
    <source>
        <dbReference type="Proteomes" id="UP000298663"/>
    </source>
</evidence>
<dbReference type="PANTHER" id="PTHR48153">
    <property type="entry name" value="UFM1-SPECIFIC PROTEASE 2"/>
    <property type="match status" value="1"/>
</dbReference>
<protein>
    <recommendedName>
        <fullName evidence="3">UFSP1/2/DUB catalytic domain-containing protein</fullName>
    </recommendedName>
</protein>
<dbReference type="AlphaFoldDB" id="A0A4U5NHV3"/>
<dbReference type="Pfam" id="PF07910">
    <property type="entry name" value="Peptidase_C78"/>
    <property type="match status" value="1"/>
</dbReference>
<proteinExistence type="inferred from homology"/>
<comment type="similarity">
    <text evidence="1">Belongs to the peptidase C78 family.</text>
</comment>
<evidence type="ECO:0000256" key="1">
    <source>
        <dbReference type="ARBA" id="ARBA00008552"/>
    </source>
</evidence>
<dbReference type="Gene3D" id="3.90.70.130">
    <property type="match status" value="1"/>
</dbReference>
<dbReference type="STRING" id="34508.A0A4U5NHV3"/>
<dbReference type="GO" id="GO:0005783">
    <property type="term" value="C:endoplasmic reticulum"/>
    <property type="evidence" value="ECO:0007669"/>
    <property type="project" value="TreeGrafter"/>
</dbReference>
<organism evidence="4 5">
    <name type="scientific">Steinernema carpocapsae</name>
    <name type="common">Entomopathogenic nematode</name>
    <dbReference type="NCBI Taxonomy" id="34508"/>
    <lineage>
        <taxon>Eukaryota</taxon>
        <taxon>Metazoa</taxon>
        <taxon>Ecdysozoa</taxon>
        <taxon>Nematoda</taxon>
        <taxon>Chromadorea</taxon>
        <taxon>Rhabditida</taxon>
        <taxon>Tylenchina</taxon>
        <taxon>Panagrolaimomorpha</taxon>
        <taxon>Strongyloidoidea</taxon>
        <taxon>Steinernematidae</taxon>
        <taxon>Steinernema</taxon>
    </lineage>
</organism>
<dbReference type="GO" id="GO:0005634">
    <property type="term" value="C:nucleus"/>
    <property type="evidence" value="ECO:0007669"/>
    <property type="project" value="TreeGrafter"/>
</dbReference>
<dbReference type="InterPro" id="IPR012462">
    <property type="entry name" value="UFSP1/2_DUB_cat"/>
</dbReference>
<evidence type="ECO:0000313" key="4">
    <source>
        <dbReference type="EMBL" id="TKR82717.1"/>
    </source>
</evidence>
<dbReference type="EMBL" id="AZBU02000004">
    <property type="protein sequence ID" value="TKR82717.1"/>
    <property type="molecule type" value="Genomic_DNA"/>
</dbReference>
<comment type="caution">
    <text evidence="4">The sequence shown here is derived from an EMBL/GenBank/DDBJ whole genome shotgun (WGS) entry which is preliminary data.</text>
</comment>
<name>A0A4U5NHV3_STECR</name>
<dbReference type="Proteomes" id="UP000298663">
    <property type="component" value="Unassembled WGS sequence"/>
</dbReference>
<reference evidence="4 5" key="1">
    <citation type="journal article" date="2015" name="Genome Biol.">
        <title>Comparative genomics of Steinernema reveals deeply conserved gene regulatory networks.</title>
        <authorList>
            <person name="Dillman A.R."/>
            <person name="Macchietto M."/>
            <person name="Porter C.F."/>
            <person name="Rogers A."/>
            <person name="Williams B."/>
            <person name="Antoshechkin I."/>
            <person name="Lee M.M."/>
            <person name="Goodwin Z."/>
            <person name="Lu X."/>
            <person name="Lewis E.E."/>
            <person name="Goodrich-Blair H."/>
            <person name="Stock S.P."/>
            <person name="Adams B.J."/>
            <person name="Sternberg P.W."/>
            <person name="Mortazavi A."/>
        </authorList>
    </citation>
    <scope>NUCLEOTIDE SEQUENCE [LARGE SCALE GENOMIC DNA]</scope>
    <source>
        <strain evidence="4 5">ALL</strain>
    </source>
</reference>
<dbReference type="PANTHER" id="PTHR48153:SF2">
    <property type="entry name" value="UFM1-SPECIFIC PROTEASE 2"/>
    <property type="match status" value="1"/>
</dbReference>
<feature type="domain" description="UFSP1/2/DUB catalytic" evidence="3">
    <location>
        <begin position="17"/>
        <end position="147"/>
    </location>
</feature>
<keyword evidence="2" id="KW-0378">Hydrolase</keyword>
<gene>
    <name evidence="4" type="ORF">L596_016400</name>
</gene>
<evidence type="ECO:0000256" key="2">
    <source>
        <dbReference type="ARBA" id="ARBA00022801"/>
    </source>
</evidence>
<evidence type="ECO:0000259" key="3">
    <source>
        <dbReference type="Pfam" id="PF07910"/>
    </source>
</evidence>
<dbReference type="GO" id="GO:0071567">
    <property type="term" value="F:deUFMylase activity"/>
    <property type="evidence" value="ECO:0007669"/>
    <property type="project" value="UniProtKB-ARBA"/>
</dbReference>
<dbReference type="GO" id="GO:0006508">
    <property type="term" value="P:proteolysis"/>
    <property type="evidence" value="ECO:0007669"/>
    <property type="project" value="TreeGrafter"/>
</dbReference>
<keyword evidence="5" id="KW-1185">Reference proteome</keyword>
<dbReference type="OrthoDB" id="417506at2759"/>
<accession>A0A4U5NHV3</accession>